<dbReference type="PANTHER" id="PTHR47506">
    <property type="entry name" value="TRANSCRIPTIONAL REGULATORY PROTEIN"/>
    <property type="match status" value="1"/>
</dbReference>
<name>A0A0S4QY09_9ACTN</name>
<protein>
    <submittedName>
        <fullName evidence="6">Regulatory protein, tetR family</fullName>
    </submittedName>
</protein>
<evidence type="ECO:0000313" key="6">
    <source>
        <dbReference type="EMBL" id="CUU59338.1"/>
    </source>
</evidence>
<dbReference type="InterPro" id="IPR041583">
    <property type="entry name" value="TetR_C_31"/>
</dbReference>
<organism evidence="6 7">
    <name type="scientific">Parafrankia irregularis</name>
    <dbReference type="NCBI Taxonomy" id="795642"/>
    <lineage>
        <taxon>Bacteria</taxon>
        <taxon>Bacillati</taxon>
        <taxon>Actinomycetota</taxon>
        <taxon>Actinomycetes</taxon>
        <taxon>Frankiales</taxon>
        <taxon>Frankiaceae</taxon>
        <taxon>Parafrankia</taxon>
    </lineage>
</organism>
<dbReference type="InterPro" id="IPR036271">
    <property type="entry name" value="Tet_transcr_reg_TetR-rel_C_sf"/>
</dbReference>
<dbReference type="Gene3D" id="1.10.357.10">
    <property type="entry name" value="Tetracycline Repressor, domain 2"/>
    <property type="match status" value="1"/>
</dbReference>
<evidence type="ECO:0000256" key="4">
    <source>
        <dbReference type="PROSITE-ProRule" id="PRU00335"/>
    </source>
</evidence>
<evidence type="ECO:0000256" key="1">
    <source>
        <dbReference type="ARBA" id="ARBA00023015"/>
    </source>
</evidence>
<dbReference type="AlphaFoldDB" id="A0A0S4QY09"/>
<reference evidence="7" key="1">
    <citation type="submission" date="2015-11" db="EMBL/GenBank/DDBJ databases">
        <authorList>
            <person name="Varghese N."/>
        </authorList>
    </citation>
    <scope>NUCLEOTIDE SEQUENCE [LARGE SCALE GENOMIC DNA]</scope>
    <source>
        <strain evidence="7">DSM 45899</strain>
    </source>
</reference>
<keyword evidence="2 4" id="KW-0238">DNA-binding</keyword>
<sequence length="196" mass="21336">MASRRDDLLDAAIGLLGEQGVRALTHRAVDAAAGLPAGSTSNYFRTKEALFDAIVERVPARERANFEELAAHLAPRTTTDLAKALAAFARDSAGRERALTLSRYAILVEASRRPELRERLADSGARVNAWFTTWLRLVGSTDPDHHLHVVGNYLTGLVLHQLAIPDPDFDPTAHLDALLRSLIQTQHEQGSQASGS</sequence>
<dbReference type="Proteomes" id="UP000198802">
    <property type="component" value="Unassembled WGS sequence"/>
</dbReference>
<dbReference type="RefSeq" id="WP_091283366.1">
    <property type="nucleotide sequence ID" value="NZ_FAOZ01000027.1"/>
</dbReference>
<evidence type="ECO:0000259" key="5">
    <source>
        <dbReference type="PROSITE" id="PS50977"/>
    </source>
</evidence>
<evidence type="ECO:0000256" key="2">
    <source>
        <dbReference type="ARBA" id="ARBA00023125"/>
    </source>
</evidence>
<keyword evidence="1" id="KW-0805">Transcription regulation</keyword>
<feature type="DNA-binding region" description="H-T-H motif" evidence="4">
    <location>
        <begin position="25"/>
        <end position="44"/>
    </location>
</feature>
<gene>
    <name evidence="6" type="ORF">Ga0074812_12715</name>
</gene>
<dbReference type="InterPro" id="IPR009057">
    <property type="entry name" value="Homeodomain-like_sf"/>
</dbReference>
<dbReference type="SUPFAM" id="SSF46689">
    <property type="entry name" value="Homeodomain-like"/>
    <property type="match status" value="1"/>
</dbReference>
<feature type="domain" description="HTH tetR-type" evidence="5">
    <location>
        <begin position="2"/>
        <end position="62"/>
    </location>
</feature>
<dbReference type="PRINTS" id="PR00455">
    <property type="entry name" value="HTHTETR"/>
</dbReference>
<proteinExistence type="predicted"/>
<dbReference type="GO" id="GO:0003677">
    <property type="term" value="F:DNA binding"/>
    <property type="evidence" value="ECO:0007669"/>
    <property type="project" value="UniProtKB-UniRule"/>
</dbReference>
<dbReference type="EMBL" id="FAOZ01000027">
    <property type="protein sequence ID" value="CUU59338.1"/>
    <property type="molecule type" value="Genomic_DNA"/>
</dbReference>
<evidence type="ECO:0000313" key="7">
    <source>
        <dbReference type="Proteomes" id="UP000198802"/>
    </source>
</evidence>
<dbReference type="SUPFAM" id="SSF48498">
    <property type="entry name" value="Tetracyclin repressor-like, C-terminal domain"/>
    <property type="match status" value="1"/>
</dbReference>
<dbReference type="PROSITE" id="PS50977">
    <property type="entry name" value="HTH_TETR_2"/>
    <property type="match status" value="1"/>
</dbReference>
<keyword evidence="7" id="KW-1185">Reference proteome</keyword>
<dbReference type="InterPro" id="IPR001647">
    <property type="entry name" value="HTH_TetR"/>
</dbReference>
<dbReference type="PANTHER" id="PTHR47506:SF7">
    <property type="entry name" value="TRANSCRIPTIONAL REGULATORY PROTEIN"/>
    <property type="match status" value="1"/>
</dbReference>
<evidence type="ECO:0000256" key="3">
    <source>
        <dbReference type="ARBA" id="ARBA00023163"/>
    </source>
</evidence>
<accession>A0A0S4QY09</accession>
<dbReference type="Pfam" id="PF00440">
    <property type="entry name" value="TetR_N"/>
    <property type="match status" value="1"/>
</dbReference>
<dbReference type="Pfam" id="PF17940">
    <property type="entry name" value="TetR_C_31"/>
    <property type="match status" value="1"/>
</dbReference>
<keyword evidence="3" id="KW-0804">Transcription</keyword>